<reference evidence="1 2" key="1">
    <citation type="submission" date="2016-02" db="EMBL/GenBank/DDBJ databases">
        <title>Genome analysis of coral dinoflagellate symbionts highlights evolutionary adaptations to a symbiotic lifestyle.</title>
        <authorList>
            <person name="Aranda M."/>
            <person name="Li Y."/>
            <person name="Liew Y.J."/>
            <person name="Baumgarten S."/>
            <person name="Simakov O."/>
            <person name="Wilson M."/>
            <person name="Piel J."/>
            <person name="Ashoor H."/>
            <person name="Bougouffa S."/>
            <person name="Bajic V.B."/>
            <person name="Ryu T."/>
            <person name="Ravasi T."/>
            <person name="Bayer T."/>
            <person name="Micklem G."/>
            <person name="Kim H."/>
            <person name="Bhak J."/>
            <person name="Lajeunesse T.C."/>
            <person name="Voolstra C.R."/>
        </authorList>
    </citation>
    <scope>NUCLEOTIDE SEQUENCE [LARGE SCALE GENOMIC DNA]</scope>
    <source>
        <strain evidence="1 2">CCMP2467</strain>
    </source>
</reference>
<keyword evidence="2" id="KW-1185">Reference proteome</keyword>
<protein>
    <submittedName>
        <fullName evidence="1">Uncharacterized protein</fullName>
    </submittedName>
</protein>
<sequence length="180" mass="20322">MIGRALKEEDNLTSNFDAMSMSGPAFSRKLLVFGSDSQVLMVMWCPFCFVPVIPKLRLCTSALEPWKLQVAFCTMFKLLFSAALAPARSAGAVAGVGAGSLHGPTALTLHQIVKRFFLERIKRLKVTMKNTPEAYRTFKTQFAPLLAYRIPQFRERFVGPVKRVTELRWLIALQIHCRSR</sequence>
<dbReference type="Proteomes" id="UP000186817">
    <property type="component" value="Unassembled WGS sequence"/>
</dbReference>
<accession>A0A1Q9EEK2</accession>
<organism evidence="1 2">
    <name type="scientific">Symbiodinium microadriaticum</name>
    <name type="common">Dinoflagellate</name>
    <name type="synonym">Zooxanthella microadriatica</name>
    <dbReference type="NCBI Taxonomy" id="2951"/>
    <lineage>
        <taxon>Eukaryota</taxon>
        <taxon>Sar</taxon>
        <taxon>Alveolata</taxon>
        <taxon>Dinophyceae</taxon>
        <taxon>Suessiales</taxon>
        <taxon>Symbiodiniaceae</taxon>
        <taxon>Symbiodinium</taxon>
    </lineage>
</organism>
<evidence type="ECO:0000313" key="2">
    <source>
        <dbReference type="Proteomes" id="UP000186817"/>
    </source>
</evidence>
<dbReference type="OrthoDB" id="444489at2759"/>
<dbReference type="EMBL" id="LSRX01000174">
    <property type="protein sequence ID" value="OLQ05807.1"/>
    <property type="molecule type" value="Genomic_DNA"/>
</dbReference>
<name>A0A1Q9EEK2_SYMMI</name>
<evidence type="ECO:0000313" key="1">
    <source>
        <dbReference type="EMBL" id="OLQ05807.1"/>
    </source>
</evidence>
<comment type="caution">
    <text evidence="1">The sequence shown here is derived from an EMBL/GenBank/DDBJ whole genome shotgun (WGS) entry which is preliminary data.</text>
</comment>
<gene>
    <name evidence="1" type="ORF">AK812_SmicGene10960</name>
</gene>
<dbReference type="AlphaFoldDB" id="A0A1Q9EEK2"/>
<proteinExistence type="predicted"/>